<organism evidence="1">
    <name type="scientific">Zea mays</name>
    <name type="common">Maize</name>
    <dbReference type="NCBI Taxonomy" id="4577"/>
    <lineage>
        <taxon>Eukaryota</taxon>
        <taxon>Viridiplantae</taxon>
        <taxon>Streptophyta</taxon>
        <taxon>Embryophyta</taxon>
        <taxon>Tracheophyta</taxon>
        <taxon>Spermatophyta</taxon>
        <taxon>Magnoliopsida</taxon>
        <taxon>Liliopsida</taxon>
        <taxon>Poales</taxon>
        <taxon>Poaceae</taxon>
        <taxon>PACMAD clade</taxon>
        <taxon>Panicoideae</taxon>
        <taxon>Andropogonodae</taxon>
        <taxon>Andropogoneae</taxon>
        <taxon>Tripsacinae</taxon>
        <taxon>Zea</taxon>
    </lineage>
</organism>
<protein>
    <submittedName>
        <fullName evidence="1">Uncharacterized protein</fullName>
    </submittedName>
</protein>
<accession>B4FLH0</accession>
<evidence type="ECO:0000313" key="1">
    <source>
        <dbReference type="EMBL" id="ACF82963.1"/>
    </source>
</evidence>
<dbReference type="EMBL" id="BT037958">
    <property type="protein sequence ID" value="ACF82963.1"/>
    <property type="molecule type" value="mRNA"/>
</dbReference>
<name>B4FLH0_MAIZE</name>
<proteinExistence type="evidence at transcript level"/>
<sequence>MTHQSAKHHLPVGDV</sequence>
<reference evidence="1" key="1">
    <citation type="journal article" date="2009" name="PLoS Genet.">
        <title>Sequencing, mapping, and analysis of 27,455 maize full-length cDNAs.</title>
        <authorList>
            <person name="Soderlund C."/>
            <person name="Descour A."/>
            <person name="Kudrna D."/>
            <person name="Bomhoff M."/>
            <person name="Boyd L."/>
            <person name="Currie J."/>
            <person name="Angelova A."/>
            <person name="Collura K."/>
            <person name="Wissotski M."/>
            <person name="Ashley E."/>
            <person name="Morrow D."/>
            <person name="Fernandes J."/>
            <person name="Walbot V."/>
            <person name="Yu Y."/>
        </authorList>
    </citation>
    <scope>NUCLEOTIDE SEQUENCE</scope>
    <source>
        <strain evidence="1">B73</strain>
    </source>
</reference>